<protein>
    <recommendedName>
        <fullName evidence="1">Calcineurin-like phosphoesterase domain-containing protein</fullName>
    </recommendedName>
</protein>
<name>A0A2H0YR91_9BACT</name>
<dbReference type="Gene3D" id="2.60.40.10">
    <property type="entry name" value="Immunoglobulins"/>
    <property type="match status" value="1"/>
</dbReference>
<sequence length="774" mass="86657">MFKKMISVFVVMWLITFIFVSLSWAENFNVELVGSWQPSDSQGNIDIIKVFGDYAYLGTDQGLCILKVTDPAHPVAVGFCPTIGYVNDIALQGEYVYVASSKPPQGVPGSLRVINISDPQNPYEAGHFDFIDCMEAFNVCIKDHYAYVLTQNLDLVNVKIYTVDIVLPADPHAIGFYSLTDIDRGDIWIEDHYLYITAGYSLLVLDISNPENIHEIGSYIADEYLFKIYMQDHYAYVTQDFSYLIIDIATPFEPKLVTKNIVPFTSSTPLNICVLGDYAYFTHGDLGISILNVANPSSQVAGHYDTPALARDICADSEYIYIADSRFLNAKSSLLVLKFTPNLPAEKPVNLSPPNGTQDTTTLITLRTSGFSDPDNSAHKASQWRVFNSSNVVVFDSGTDAKNLVKITLPQGALNYDATYAWQVRYQDDHNMWSEWSEKTSFATMPYTQFSFVQVSDVHIGARELQWGCQLPPGFFWDSPLESLLNLCENIIYARFLEVLKAINDLDPKPNFIVITGDNVDWADRSILPSQSGAHLKSFQEALKNENFNRLPFYVVPGNHDRYEYELAPIGEGTYGGGNDHLAQYYTLMNKPEGAEFLAGFEQYDQSSDGADYGLDRYNYYFNHNGYLFIGLDSGSDTDLEPKDKRTSGSNDWGPEGAGLHAKHIAALNQLPEYVPKIPFCHHPVLTGHAEEDDQHYPDGCFIGEHDNFVKYCRDNNVKIVLSGHTHENQILALKPNETGNPYVGEKLISGTAYPWFAQTPSATRGNSGAYRII</sequence>
<dbReference type="Proteomes" id="UP000236845">
    <property type="component" value="Unassembled WGS sequence"/>
</dbReference>
<dbReference type="InterPro" id="IPR013783">
    <property type="entry name" value="Ig-like_fold"/>
</dbReference>
<dbReference type="InterPro" id="IPR013211">
    <property type="entry name" value="LVIVD"/>
</dbReference>
<feature type="non-terminal residue" evidence="2">
    <location>
        <position position="774"/>
    </location>
</feature>
<dbReference type="Pfam" id="PF08309">
    <property type="entry name" value="LVIVD"/>
    <property type="match status" value="5"/>
</dbReference>
<dbReference type="EMBL" id="PEXW01000007">
    <property type="protein sequence ID" value="PIS41017.1"/>
    <property type="molecule type" value="Genomic_DNA"/>
</dbReference>
<dbReference type="PANTHER" id="PTHR31302:SF0">
    <property type="entry name" value="TRANSMEMBRANE PROTEIN WITH METALLOPHOSPHOESTERASE DOMAIN"/>
    <property type="match status" value="1"/>
</dbReference>
<dbReference type="AlphaFoldDB" id="A0A2H0YR91"/>
<dbReference type="InterPro" id="IPR051158">
    <property type="entry name" value="Metallophosphoesterase_sf"/>
</dbReference>
<dbReference type="GO" id="GO:0016787">
    <property type="term" value="F:hydrolase activity"/>
    <property type="evidence" value="ECO:0007669"/>
    <property type="project" value="InterPro"/>
</dbReference>
<accession>A0A2H0YR91</accession>
<dbReference type="InterPro" id="IPR004843">
    <property type="entry name" value="Calcineurin-like_PHP"/>
</dbReference>
<evidence type="ECO:0000313" key="3">
    <source>
        <dbReference type="Proteomes" id="UP000236845"/>
    </source>
</evidence>
<comment type="caution">
    <text evidence="2">The sequence shown here is derived from an EMBL/GenBank/DDBJ whole genome shotgun (WGS) entry which is preliminary data.</text>
</comment>
<dbReference type="SUPFAM" id="SSF56300">
    <property type="entry name" value="Metallo-dependent phosphatases"/>
    <property type="match status" value="1"/>
</dbReference>
<proteinExistence type="predicted"/>
<gene>
    <name evidence="2" type="ORF">COT26_00265</name>
</gene>
<feature type="domain" description="Calcineurin-like phosphoesterase" evidence="1">
    <location>
        <begin position="451"/>
        <end position="728"/>
    </location>
</feature>
<dbReference type="PANTHER" id="PTHR31302">
    <property type="entry name" value="TRANSMEMBRANE PROTEIN WITH METALLOPHOSPHOESTERASE DOMAIN-RELATED"/>
    <property type="match status" value="1"/>
</dbReference>
<reference evidence="3" key="1">
    <citation type="submission" date="2017-09" db="EMBL/GenBank/DDBJ databases">
        <title>Depth-based differentiation of microbial function through sediment-hosted aquifers and enrichment of novel symbionts in the deep terrestrial subsurface.</title>
        <authorList>
            <person name="Probst A.J."/>
            <person name="Ladd B."/>
            <person name="Jarett J.K."/>
            <person name="Geller-Mcgrath D.E."/>
            <person name="Sieber C.M.K."/>
            <person name="Emerson J.B."/>
            <person name="Anantharaman K."/>
            <person name="Thomas B.C."/>
            <person name="Malmstrom R."/>
            <person name="Stieglmeier M."/>
            <person name="Klingl A."/>
            <person name="Woyke T."/>
            <person name="Ryan C.M."/>
            <person name="Banfield J.F."/>
        </authorList>
    </citation>
    <scope>NUCLEOTIDE SEQUENCE [LARGE SCALE GENOMIC DNA]</scope>
</reference>
<dbReference type="InterPro" id="IPR029052">
    <property type="entry name" value="Metallo-depent_PP-like"/>
</dbReference>
<dbReference type="Gene3D" id="3.60.21.10">
    <property type="match status" value="1"/>
</dbReference>
<organism evidence="2 3">
    <name type="scientific">Candidatus Kerfeldbacteria bacterium CG08_land_8_20_14_0_20_43_14</name>
    <dbReference type="NCBI Taxonomy" id="2014246"/>
    <lineage>
        <taxon>Bacteria</taxon>
        <taxon>Candidatus Kerfeldiibacteriota</taxon>
    </lineage>
</organism>
<evidence type="ECO:0000259" key="1">
    <source>
        <dbReference type="Pfam" id="PF00149"/>
    </source>
</evidence>
<dbReference type="SUPFAM" id="SSF75011">
    <property type="entry name" value="3-carboxy-cis,cis-mucoante lactonizing enzyme"/>
    <property type="match status" value="1"/>
</dbReference>
<dbReference type="Pfam" id="PF00149">
    <property type="entry name" value="Metallophos"/>
    <property type="match status" value="1"/>
</dbReference>
<evidence type="ECO:0000313" key="2">
    <source>
        <dbReference type="EMBL" id="PIS41017.1"/>
    </source>
</evidence>